<sequence>MKKSIKYAGIAAATLLAVAPVAAPVLSTTAQAAVNDDVNTPSSEFTTAKNKFAGQFTAKDADKTADYSTLTLGQNNAVATSTFNTTNAAVIGSPLSTADATKYLATLDGKNVTAYMTATDAKGNVYDGTTNHTAKQLDAAIKADDSMLPVTFTVYTKDTDINGNGTDFKQVAQFKLNKSDEGTELKSINAKFTTPITVAKKSKTALTQLVSSTNVALTDQDGEAVSTTGTTIGKGFYKTYKAAMDAAASTDATADGTLGDDIKDGEFKNAGTYYQLVNFTAGSDTELAKFIANYNDDPSSYTVYVNGKKASSGYDFTTTDATISFVRAINVSDSEADWTTEDTTGVVTTKSDSAFYTLKDDNNNTVSNRALAKNTAWKTNAVRTDQDGNKQYRVGASEWINANDVTFSDKATDNNGEGAYTDVKALNGKVTTAGPEGFYYPLYDDNGKMVTNRGVAGLSAWYTDKSAVNANGDTVYHVATGEWLQGNNVTYTAY</sequence>
<evidence type="ECO:0000256" key="1">
    <source>
        <dbReference type="SAM" id="SignalP"/>
    </source>
</evidence>
<gene>
    <name evidence="2" type="ORF">FD31_GL001218</name>
</gene>
<evidence type="ECO:0008006" key="4">
    <source>
        <dbReference type="Google" id="ProtNLM"/>
    </source>
</evidence>
<keyword evidence="3" id="KW-1185">Reference proteome</keyword>
<feature type="chain" id="PRO_5006412627" description="Surface layer protein A domain-containing protein" evidence="1">
    <location>
        <begin position="33"/>
        <end position="494"/>
    </location>
</feature>
<name>A0A0R1WCK8_9LACO</name>
<dbReference type="RefSeq" id="WP_057892632.1">
    <property type="nucleotide sequence ID" value="NZ_AZFV01000022.1"/>
</dbReference>
<feature type="signal peptide" evidence="1">
    <location>
        <begin position="1"/>
        <end position="32"/>
    </location>
</feature>
<dbReference type="PATRIC" id="fig|1423774.3.peg.1266"/>
<evidence type="ECO:0000313" key="2">
    <source>
        <dbReference type="EMBL" id="KRM15503.1"/>
    </source>
</evidence>
<accession>A0A0R1WCK8</accession>
<comment type="caution">
    <text evidence="2">The sequence shown here is derived from an EMBL/GenBank/DDBJ whole genome shotgun (WGS) entry which is preliminary data.</text>
</comment>
<dbReference type="AlphaFoldDB" id="A0A0R1WCK8"/>
<reference evidence="2 3" key="1">
    <citation type="journal article" date="2015" name="Genome Announc.">
        <title>Expanding the biotechnology potential of lactobacilli through comparative genomics of 213 strains and associated genera.</title>
        <authorList>
            <person name="Sun Z."/>
            <person name="Harris H.M."/>
            <person name="McCann A."/>
            <person name="Guo C."/>
            <person name="Argimon S."/>
            <person name="Zhang W."/>
            <person name="Yang X."/>
            <person name="Jeffery I.B."/>
            <person name="Cooney J.C."/>
            <person name="Kagawa T.F."/>
            <person name="Liu W."/>
            <person name="Song Y."/>
            <person name="Salvetti E."/>
            <person name="Wrobel A."/>
            <person name="Rasinkangas P."/>
            <person name="Parkhill J."/>
            <person name="Rea M.C."/>
            <person name="O'Sullivan O."/>
            <person name="Ritari J."/>
            <person name="Douillard F.P."/>
            <person name="Paul Ross R."/>
            <person name="Yang R."/>
            <person name="Briner A.E."/>
            <person name="Felis G.E."/>
            <person name="de Vos W.M."/>
            <person name="Barrangou R."/>
            <person name="Klaenhammer T.R."/>
            <person name="Caufield P.W."/>
            <person name="Cui Y."/>
            <person name="Zhang H."/>
            <person name="O'Toole P.W."/>
        </authorList>
    </citation>
    <scope>NUCLEOTIDE SEQUENCE [LARGE SCALE GENOMIC DNA]</scope>
    <source>
        <strain evidence="2 3">DSM 16982</strain>
    </source>
</reference>
<proteinExistence type="predicted"/>
<organism evidence="2 3">
    <name type="scientific">Companilactobacillus nantensis DSM 16982</name>
    <dbReference type="NCBI Taxonomy" id="1423774"/>
    <lineage>
        <taxon>Bacteria</taxon>
        <taxon>Bacillati</taxon>
        <taxon>Bacillota</taxon>
        <taxon>Bacilli</taxon>
        <taxon>Lactobacillales</taxon>
        <taxon>Lactobacillaceae</taxon>
        <taxon>Companilactobacillus</taxon>
    </lineage>
</organism>
<dbReference type="EMBL" id="AZFV01000022">
    <property type="protein sequence ID" value="KRM15503.1"/>
    <property type="molecule type" value="Genomic_DNA"/>
</dbReference>
<protein>
    <recommendedName>
        <fullName evidence="4">Surface layer protein A domain-containing protein</fullName>
    </recommendedName>
</protein>
<evidence type="ECO:0000313" key="3">
    <source>
        <dbReference type="Proteomes" id="UP000051302"/>
    </source>
</evidence>
<dbReference type="Proteomes" id="UP000051302">
    <property type="component" value="Unassembled WGS sequence"/>
</dbReference>
<keyword evidence="1" id="KW-0732">Signal</keyword>